<reference evidence="2" key="1">
    <citation type="submission" date="2020-01" db="EMBL/GenBank/DDBJ databases">
        <title>Genome Sequencing of Three Apophysomyces-Like Fungal Strains Confirms a Novel Fungal Genus in the Mucoromycota with divergent Burkholderia-like Endosymbiotic Bacteria.</title>
        <authorList>
            <person name="Stajich J.E."/>
            <person name="Macias A.M."/>
            <person name="Carter-House D."/>
            <person name="Lovett B."/>
            <person name="Kasson L.R."/>
            <person name="Berry K."/>
            <person name="Grigoriev I."/>
            <person name="Chang Y."/>
            <person name="Spatafora J."/>
            <person name="Kasson M.T."/>
        </authorList>
    </citation>
    <scope>NUCLEOTIDE SEQUENCE</scope>
    <source>
        <strain evidence="2">NRRL A-21654</strain>
    </source>
</reference>
<comment type="caution">
    <text evidence="2">The sequence shown here is derived from an EMBL/GenBank/DDBJ whole genome shotgun (WGS) entry which is preliminary data.</text>
</comment>
<keyword evidence="3" id="KW-1185">Reference proteome</keyword>
<keyword evidence="1" id="KW-0175">Coiled coil</keyword>
<feature type="coiled-coil region" evidence="1">
    <location>
        <begin position="132"/>
        <end position="190"/>
    </location>
</feature>
<sequence>MQSRLDELNAISAQLDQEIAKEESEMENARTDYEEAAKSIVELAKKTFSPENSLPHLYNNHEDLKKFMNTDALLTEEFDRELAEWRQRILEIYEPDITEGERLDQAQLTEKQRMTLEIDKLVTMYICTERKYIQAESAHKGFEAKVQTMEKESRKVNGLPQILPILQSSKEAAEKEAREAIEKRKQIEKDVIEPALSSLAKLSIQMPLMEDEIRRNYEILVQLDYDLDRLQESVIRQRAYLQFLLYSMEIDRTRQRHGTHILKALVEDLQQEKPPSLQQNEENDGACNDDQTILWIETLLNIAADSATALSSEAASVHDNVQSIMETEGHAKKLWSKKFSSSLDHLRQLRISPMPAEVSEDEKSYLELQIQLQGKNEELKHVVEELERITIPDPALELKKELFSLFYLDQHQFKERIQVQNDPL</sequence>
<dbReference type="OrthoDB" id="2420495at2759"/>
<dbReference type="EMBL" id="JABAYA010000032">
    <property type="protein sequence ID" value="KAF7728775.1"/>
    <property type="molecule type" value="Genomic_DNA"/>
</dbReference>
<dbReference type="Proteomes" id="UP000605846">
    <property type="component" value="Unassembled WGS sequence"/>
</dbReference>
<name>A0A8H7BWC3_9FUNG</name>
<protein>
    <submittedName>
        <fullName evidence="2">Uncharacterized protein</fullName>
    </submittedName>
</protein>
<dbReference type="AlphaFoldDB" id="A0A8H7BWC3"/>
<gene>
    <name evidence="2" type="ORF">EC973_005613</name>
</gene>
<feature type="coiled-coil region" evidence="1">
    <location>
        <begin position="5"/>
        <end position="46"/>
    </location>
</feature>
<evidence type="ECO:0000313" key="3">
    <source>
        <dbReference type="Proteomes" id="UP000605846"/>
    </source>
</evidence>
<accession>A0A8H7BWC3</accession>
<evidence type="ECO:0000313" key="2">
    <source>
        <dbReference type="EMBL" id="KAF7728775.1"/>
    </source>
</evidence>
<organism evidence="2 3">
    <name type="scientific">Apophysomyces ossiformis</name>
    <dbReference type="NCBI Taxonomy" id="679940"/>
    <lineage>
        <taxon>Eukaryota</taxon>
        <taxon>Fungi</taxon>
        <taxon>Fungi incertae sedis</taxon>
        <taxon>Mucoromycota</taxon>
        <taxon>Mucoromycotina</taxon>
        <taxon>Mucoromycetes</taxon>
        <taxon>Mucorales</taxon>
        <taxon>Mucorineae</taxon>
        <taxon>Mucoraceae</taxon>
        <taxon>Apophysomyces</taxon>
    </lineage>
</organism>
<evidence type="ECO:0000256" key="1">
    <source>
        <dbReference type="SAM" id="Coils"/>
    </source>
</evidence>
<proteinExistence type="predicted"/>